<dbReference type="Proteomes" id="UP001271723">
    <property type="component" value="Unassembled WGS sequence"/>
</dbReference>
<reference evidence="15 16" key="1">
    <citation type="journal article" date="2023" name="Microb. Genom.">
        <title>Mesoterricola silvestris gen. nov., sp. nov., Mesoterricola sediminis sp. nov., Geothrix oryzae sp. nov., Geothrix edaphica sp. nov., Geothrix rubra sp. nov., and Geothrix limicola sp. nov., six novel members of Acidobacteriota isolated from soils.</title>
        <authorList>
            <person name="Weisberg A.J."/>
            <person name="Pearce E."/>
            <person name="Kramer C.G."/>
            <person name="Chang J.H."/>
            <person name="Clarke C.R."/>
        </authorList>
    </citation>
    <scope>NUCLEOTIDE SEQUENCE [LARGE SCALE GENOMIC DNA]</scope>
    <source>
        <strain evidence="15 16">NRRL_B-2795</strain>
    </source>
</reference>
<comment type="similarity">
    <text evidence="1">Belongs to the four-carbon acid sugar kinase family.</text>
</comment>
<dbReference type="RefSeq" id="WP_267299642.1">
    <property type="nucleotide sequence ID" value="NZ_JAGJBZ010000002.1"/>
</dbReference>
<dbReference type="InterPro" id="IPR037051">
    <property type="entry name" value="4-carb_acid_sugar_kinase_N_sf"/>
</dbReference>
<evidence type="ECO:0000256" key="5">
    <source>
        <dbReference type="ARBA" id="ARBA00022840"/>
    </source>
</evidence>
<dbReference type="Gene3D" id="3.40.980.20">
    <property type="entry name" value="Four-carbon acid sugar kinase, nucleotide binding domain"/>
    <property type="match status" value="1"/>
</dbReference>
<evidence type="ECO:0000256" key="9">
    <source>
        <dbReference type="ARBA" id="ARBA00037335"/>
    </source>
</evidence>
<evidence type="ECO:0000256" key="12">
    <source>
        <dbReference type="ARBA" id="ARBA00041377"/>
    </source>
</evidence>
<keyword evidence="2" id="KW-0808">Transferase</keyword>
<proteinExistence type="inferred from homology"/>
<gene>
    <name evidence="15" type="ORF">PV517_21265</name>
</gene>
<dbReference type="GO" id="GO:0016301">
    <property type="term" value="F:kinase activity"/>
    <property type="evidence" value="ECO:0007669"/>
    <property type="project" value="UniProtKB-KW"/>
</dbReference>
<organism evidence="15 16">
    <name type="scientific">Streptomyces griseiscabiei</name>
    <dbReference type="NCBI Taxonomy" id="2993540"/>
    <lineage>
        <taxon>Bacteria</taxon>
        <taxon>Bacillati</taxon>
        <taxon>Actinomycetota</taxon>
        <taxon>Actinomycetes</taxon>
        <taxon>Kitasatosporales</taxon>
        <taxon>Streptomycetaceae</taxon>
        <taxon>Streptomyces</taxon>
    </lineage>
</organism>
<dbReference type="Pfam" id="PF07005">
    <property type="entry name" value="SBD_N"/>
    <property type="match status" value="1"/>
</dbReference>
<dbReference type="Gene3D" id="3.40.50.10840">
    <property type="entry name" value="Putative sugar-binding, N-terminal domain"/>
    <property type="match status" value="1"/>
</dbReference>
<keyword evidence="6" id="KW-0119">Carbohydrate metabolism</keyword>
<comment type="catalytic activity">
    <reaction evidence="8">
        <text>3-dehydro-D-erythronate + ATP = 3-dehydro-4-O-phospho-D-erythronate + ADP + H(+)</text>
        <dbReference type="Rhea" id="RHEA:52556"/>
        <dbReference type="ChEBI" id="CHEBI:15378"/>
        <dbReference type="ChEBI" id="CHEBI:30616"/>
        <dbReference type="ChEBI" id="CHEBI:57958"/>
        <dbReference type="ChEBI" id="CHEBI:136593"/>
        <dbReference type="ChEBI" id="CHEBI:456216"/>
        <dbReference type="EC" id="2.7.1.217"/>
    </reaction>
</comment>
<evidence type="ECO:0000256" key="11">
    <source>
        <dbReference type="ARBA" id="ARBA00039461"/>
    </source>
</evidence>
<evidence type="ECO:0000256" key="2">
    <source>
        <dbReference type="ARBA" id="ARBA00022679"/>
    </source>
</evidence>
<name>A0ABU4L6A9_9ACTN</name>
<dbReference type="EC" id="2.7.1.217" evidence="10"/>
<keyword evidence="3" id="KW-0547">Nucleotide-binding</keyword>
<evidence type="ECO:0000313" key="15">
    <source>
        <dbReference type="EMBL" id="MDX2911218.1"/>
    </source>
</evidence>
<dbReference type="NCBIfam" id="NF043035">
    <property type="entry name" value="OxoTetrKin"/>
    <property type="match status" value="1"/>
</dbReference>
<dbReference type="InterPro" id="IPR010737">
    <property type="entry name" value="4-carb_acid_sugar_kinase_N"/>
</dbReference>
<protein>
    <recommendedName>
        <fullName evidence="11">3-oxo-tetronate kinase</fullName>
        <ecNumber evidence="10">2.7.1.217</ecNumber>
    </recommendedName>
    <alternativeName>
        <fullName evidence="12">3-dehydrotetronate 4-kinase</fullName>
    </alternativeName>
</protein>
<keyword evidence="4 15" id="KW-0418">Kinase</keyword>
<dbReference type="Pfam" id="PF17042">
    <property type="entry name" value="NBD_C"/>
    <property type="match status" value="1"/>
</dbReference>
<evidence type="ECO:0000256" key="1">
    <source>
        <dbReference type="ARBA" id="ARBA00005715"/>
    </source>
</evidence>
<sequence>MTIRLGAIADDFTGATDLANNLVRSGMRTTQVIGVPTVGTLKEFESDAVVVALKTRTAPVADAVRESVEAAKSLREAGAEQLYFKYCSTFDSTDEGNIGPVTDALLDLVGADYTVAAPAFPAVGRTVYQGHLFVGDRLLNESGMRSHPLTPMTDADLVRVLGRQTIHPVGLIAEATVLAGPEAVADELRRLRRDNGVRIAVLDAVSDADLVTLGSAVADLPLVTAGSGLALGLARGWSRRPSCEAQLLPPASGHAAVIAGSVSRATNAQVDEFIATGAPAVSLDLDRIASGVDVVPEVLDRSSRALGREPVLVYSTRSPAEVKAFQDLVGQQHAGELIESALARIAVGLVDLGVGALVVAGGETSGAVVHALAVDSLQIGAQIDPGVPWCATRRSGRTLHLALKSGNFGGADFFTRAFTQLDRKADT</sequence>
<keyword evidence="16" id="KW-1185">Reference proteome</keyword>
<comment type="caution">
    <text evidence="15">The sequence shown here is derived from an EMBL/GenBank/DDBJ whole genome shotgun (WGS) entry which is preliminary data.</text>
</comment>
<evidence type="ECO:0000256" key="10">
    <source>
        <dbReference type="ARBA" id="ARBA00039095"/>
    </source>
</evidence>
<evidence type="ECO:0000256" key="8">
    <source>
        <dbReference type="ARBA" id="ARBA00036346"/>
    </source>
</evidence>
<feature type="domain" description="Four-carbon acid sugar kinase N-terminal" evidence="13">
    <location>
        <begin position="5"/>
        <end position="232"/>
    </location>
</feature>
<dbReference type="InterPro" id="IPR042213">
    <property type="entry name" value="NBD_C_sf"/>
</dbReference>
<evidence type="ECO:0000256" key="4">
    <source>
        <dbReference type="ARBA" id="ARBA00022777"/>
    </source>
</evidence>
<comment type="catalytic activity">
    <reaction evidence="7">
        <text>3-dehydro-L-erythronate + ATP = 3-dehydro-4-O-phospho-L-erythronate + ADP + H(+)</text>
        <dbReference type="Rhea" id="RHEA:52552"/>
        <dbReference type="ChEBI" id="CHEBI:15378"/>
        <dbReference type="ChEBI" id="CHEBI:30616"/>
        <dbReference type="ChEBI" id="CHEBI:136592"/>
        <dbReference type="ChEBI" id="CHEBI:136670"/>
        <dbReference type="ChEBI" id="CHEBI:456216"/>
        <dbReference type="EC" id="2.7.1.217"/>
    </reaction>
</comment>
<dbReference type="InterPro" id="IPR031475">
    <property type="entry name" value="NBD_C"/>
</dbReference>
<dbReference type="InterPro" id="IPR050007">
    <property type="entry name" value="OtnK"/>
</dbReference>
<evidence type="ECO:0000259" key="13">
    <source>
        <dbReference type="Pfam" id="PF07005"/>
    </source>
</evidence>
<accession>A0ABU4L6A9</accession>
<evidence type="ECO:0000259" key="14">
    <source>
        <dbReference type="Pfam" id="PF17042"/>
    </source>
</evidence>
<evidence type="ECO:0000256" key="3">
    <source>
        <dbReference type="ARBA" id="ARBA00022741"/>
    </source>
</evidence>
<feature type="domain" description="Four-carbon acid sugar kinase nucleotide binding" evidence="14">
    <location>
        <begin position="256"/>
        <end position="414"/>
    </location>
</feature>
<dbReference type="EMBL" id="JARAVY010000008">
    <property type="protein sequence ID" value="MDX2911218.1"/>
    <property type="molecule type" value="Genomic_DNA"/>
</dbReference>
<evidence type="ECO:0000256" key="6">
    <source>
        <dbReference type="ARBA" id="ARBA00023277"/>
    </source>
</evidence>
<keyword evidence="5" id="KW-0067">ATP-binding</keyword>
<evidence type="ECO:0000256" key="7">
    <source>
        <dbReference type="ARBA" id="ARBA00035898"/>
    </source>
</evidence>
<comment type="function">
    <text evidence="9">Catalyzes the ATP-dependent phosphorylation of 3-oxo-tetronate to 3-oxo-tetronate 4-phosphate.</text>
</comment>
<dbReference type="SUPFAM" id="SSF142764">
    <property type="entry name" value="YgbK-like"/>
    <property type="match status" value="1"/>
</dbReference>
<evidence type="ECO:0000313" key="16">
    <source>
        <dbReference type="Proteomes" id="UP001271723"/>
    </source>
</evidence>